<organism evidence="2 3">
    <name type="scientific">Campylobacter blaseri</name>
    <dbReference type="NCBI Taxonomy" id="2042961"/>
    <lineage>
        <taxon>Bacteria</taxon>
        <taxon>Pseudomonadati</taxon>
        <taxon>Campylobacterota</taxon>
        <taxon>Epsilonproteobacteria</taxon>
        <taxon>Campylobacterales</taxon>
        <taxon>Campylobacteraceae</taxon>
        <taxon>Campylobacter</taxon>
    </lineage>
</organism>
<evidence type="ECO:0000256" key="1">
    <source>
        <dbReference type="SAM" id="Phobius"/>
    </source>
</evidence>
<dbReference type="OrthoDB" id="5338382at2"/>
<evidence type="ECO:0008006" key="4">
    <source>
        <dbReference type="Google" id="ProtNLM"/>
    </source>
</evidence>
<dbReference type="SUPFAM" id="SSF103190">
    <property type="entry name" value="Sensory domain-like"/>
    <property type="match status" value="1"/>
</dbReference>
<keyword evidence="1" id="KW-0812">Transmembrane</keyword>
<feature type="transmembrane region" description="Helical" evidence="1">
    <location>
        <begin position="266"/>
        <end position="289"/>
    </location>
</feature>
<gene>
    <name evidence="2" type="ORF">CQ405_04565</name>
</gene>
<dbReference type="CDD" id="cd18773">
    <property type="entry name" value="PDC1_HK_sensor"/>
    <property type="match status" value="1"/>
</dbReference>
<dbReference type="InterPro" id="IPR029151">
    <property type="entry name" value="Sensor-like_sf"/>
</dbReference>
<proteinExistence type="predicted"/>
<keyword evidence="1" id="KW-1133">Transmembrane helix</keyword>
<evidence type="ECO:0000313" key="3">
    <source>
        <dbReference type="Proteomes" id="UP000240535"/>
    </source>
</evidence>
<keyword evidence="3" id="KW-1185">Reference proteome</keyword>
<comment type="caution">
    <text evidence="2">The sequence shown here is derived from an EMBL/GenBank/DDBJ whole genome shotgun (WGS) entry which is preliminary data.</text>
</comment>
<dbReference type="Pfam" id="PF22673">
    <property type="entry name" value="MCP-like_PDC_1"/>
    <property type="match status" value="1"/>
</dbReference>
<accession>A0A2P8R1G4</accession>
<name>A0A2P8R1G4_9BACT</name>
<keyword evidence="1" id="KW-0472">Membrane</keyword>
<reference evidence="3" key="1">
    <citation type="submission" date="2017-10" db="EMBL/GenBank/DDBJ databases">
        <title>Campylobacter species from seals.</title>
        <authorList>
            <person name="Gilbert M.J."/>
            <person name="Zomer A.L."/>
            <person name="Timmerman A.J."/>
            <person name="Duim B."/>
            <person name="Wagenaar J.A."/>
        </authorList>
    </citation>
    <scope>NUCLEOTIDE SEQUENCE [LARGE SCALE GENOMIC DNA]</scope>
    <source>
        <strain evidence="3">17S00004-5</strain>
    </source>
</reference>
<evidence type="ECO:0000313" key="2">
    <source>
        <dbReference type="EMBL" id="PSM52331.1"/>
    </source>
</evidence>
<dbReference type="Proteomes" id="UP000240535">
    <property type="component" value="Unassembled WGS sequence"/>
</dbReference>
<feature type="transmembrane region" description="Helical" evidence="1">
    <location>
        <begin position="239"/>
        <end position="260"/>
    </location>
</feature>
<dbReference type="Gene3D" id="3.30.450.20">
    <property type="entry name" value="PAS domain"/>
    <property type="match status" value="1"/>
</dbReference>
<feature type="transmembrane region" description="Helical" evidence="1">
    <location>
        <begin position="161"/>
        <end position="186"/>
    </location>
</feature>
<sequence>MVIKEIQEFIEVRHKIRAYLCYIFSRNIQNFLPQITEEQINSGFDNLEHEIVHYDAMYILDKNGLQVSNNRSGNKDFIVGDGIDRSTRAYYYQAVKERRCFLSDPYPSSLTGELCVTISLPLYNEKKELQYVACVDISLKEVSKIVNPSAFEGVFGKFTRLVYTFFAAALFVVAAVLFFMAIRSLFFVHFVEMDVSEMFEATILLTLALAIFDLVKAIAEGEILGTHSQSQGSSTMVRFIASIIIALAIEALMLVFKFAIIEPEHIVYAVYLIIGVAVLMVSLSVYMYILKKVHE</sequence>
<protein>
    <recommendedName>
        <fullName evidence="4">General glycosylation pathway protein</fullName>
    </recommendedName>
</protein>
<dbReference type="AlphaFoldDB" id="A0A2P8R1G4"/>
<feature type="transmembrane region" description="Helical" evidence="1">
    <location>
        <begin position="198"/>
        <end position="219"/>
    </location>
</feature>
<dbReference type="RefSeq" id="WP_106871113.1">
    <property type="nucleotide sequence ID" value="NZ_CP053841.1"/>
</dbReference>
<dbReference type="EMBL" id="PDHH01000003">
    <property type="protein sequence ID" value="PSM52331.1"/>
    <property type="molecule type" value="Genomic_DNA"/>
</dbReference>